<accession>A0A917FHG1</accession>
<dbReference type="PANTHER" id="PTHR11108">
    <property type="entry name" value="FERROCHELATASE"/>
    <property type="match status" value="1"/>
</dbReference>
<comment type="catalytic activity">
    <reaction evidence="8">
        <text>Fe-coproporphyrin III + 2 H(+) = coproporphyrin III + Fe(2+)</text>
        <dbReference type="Rhea" id="RHEA:49572"/>
        <dbReference type="ChEBI" id="CHEBI:15378"/>
        <dbReference type="ChEBI" id="CHEBI:29033"/>
        <dbReference type="ChEBI" id="CHEBI:68438"/>
        <dbReference type="ChEBI" id="CHEBI:131725"/>
        <dbReference type="EC" id="4.99.1.9"/>
    </reaction>
    <physiologicalReaction direction="right-to-left" evidence="8">
        <dbReference type="Rhea" id="RHEA:49574"/>
    </physiologicalReaction>
</comment>
<dbReference type="Proteomes" id="UP000605253">
    <property type="component" value="Unassembled WGS sequence"/>
</dbReference>
<dbReference type="CDD" id="cd03411">
    <property type="entry name" value="Ferrochelatase_N"/>
    <property type="match status" value="1"/>
</dbReference>
<keyword evidence="4 9" id="KW-0408">Iron</keyword>
<protein>
    <recommendedName>
        <fullName evidence="9 10">Ferrochelatase</fullName>
        <ecNumber evidence="9 10">4.98.1.1</ecNumber>
    </recommendedName>
    <alternativeName>
        <fullName evidence="9">Heme synthase</fullName>
    </alternativeName>
    <alternativeName>
        <fullName evidence="9">Protoheme ferro-lyase</fullName>
    </alternativeName>
</protein>
<evidence type="ECO:0000256" key="6">
    <source>
        <dbReference type="ARBA" id="ARBA00023239"/>
    </source>
</evidence>
<dbReference type="EC" id="4.98.1.1" evidence="9 10"/>
<name>A0A917FHG1_9GAMM</name>
<evidence type="ECO:0000256" key="1">
    <source>
        <dbReference type="ARBA" id="ARBA00007718"/>
    </source>
</evidence>
<comment type="subcellular location">
    <subcellularLocation>
        <location evidence="9 10">Cytoplasm</location>
    </subcellularLocation>
</comment>
<comment type="similarity">
    <text evidence="1 9 10">Belongs to the ferrochelatase family.</text>
</comment>
<keyword evidence="12" id="KW-1185">Reference proteome</keyword>
<dbReference type="InterPro" id="IPR033659">
    <property type="entry name" value="Ferrochelatase_N"/>
</dbReference>
<evidence type="ECO:0000256" key="2">
    <source>
        <dbReference type="ARBA" id="ARBA00022490"/>
    </source>
</evidence>
<comment type="catalytic activity">
    <reaction evidence="9 10">
        <text>heme b + 2 H(+) = protoporphyrin IX + Fe(2+)</text>
        <dbReference type="Rhea" id="RHEA:22584"/>
        <dbReference type="ChEBI" id="CHEBI:15378"/>
        <dbReference type="ChEBI" id="CHEBI:29033"/>
        <dbReference type="ChEBI" id="CHEBI:57306"/>
        <dbReference type="ChEBI" id="CHEBI:60344"/>
        <dbReference type="EC" id="4.98.1.1"/>
    </reaction>
</comment>
<comment type="caution">
    <text evidence="11">The sequence shown here is derived from an EMBL/GenBank/DDBJ whole genome shotgun (WGS) entry which is preliminary data.</text>
</comment>
<dbReference type="Pfam" id="PF00762">
    <property type="entry name" value="Ferrochelatase"/>
    <property type="match status" value="1"/>
</dbReference>
<reference evidence="11" key="2">
    <citation type="submission" date="2020-09" db="EMBL/GenBank/DDBJ databases">
        <authorList>
            <person name="Sun Q."/>
            <person name="Zhou Y."/>
        </authorList>
    </citation>
    <scope>NUCLEOTIDE SEQUENCE</scope>
    <source>
        <strain evidence="11">CGMCC 1.12181</strain>
    </source>
</reference>
<reference evidence="11" key="1">
    <citation type="journal article" date="2014" name="Int. J. Syst. Evol. Microbiol.">
        <title>Complete genome sequence of Corynebacterium casei LMG S-19264T (=DSM 44701T), isolated from a smear-ripened cheese.</title>
        <authorList>
            <consortium name="US DOE Joint Genome Institute (JGI-PGF)"/>
            <person name="Walter F."/>
            <person name="Albersmeier A."/>
            <person name="Kalinowski J."/>
            <person name="Ruckert C."/>
        </authorList>
    </citation>
    <scope>NUCLEOTIDE SEQUENCE</scope>
    <source>
        <strain evidence="11">CGMCC 1.12181</strain>
    </source>
</reference>
<dbReference type="InterPro" id="IPR033644">
    <property type="entry name" value="Ferrochelatase_C"/>
</dbReference>
<evidence type="ECO:0000256" key="10">
    <source>
        <dbReference type="RuleBase" id="RU000607"/>
    </source>
</evidence>
<organism evidence="11 12">
    <name type="scientific">Marinicella pacifica</name>
    <dbReference type="NCBI Taxonomy" id="1171543"/>
    <lineage>
        <taxon>Bacteria</taxon>
        <taxon>Pseudomonadati</taxon>
        <taxon>Pseudomonadota</taxon>
        <taxon>Gammaproteobacteria</taxon>
        <taxon>Lysobacterales</taxon>
        <taxon>Marinicellaceae</taxon>
        <taxon>Marinicella</taxon>
    </lineage>
</organism>
<comment type="pathway">
    <text evidence="9 10">Porphyrin-containing compound metabolism; protoheme biosynthesis; protoheme from protoporphyrin-IX: step 1/1.</text>
</comment>
<keyword evidence="7 9" id="KW-0627">Porphyrin biosynthesis</keyword>
<dbReference type="InterPro" id="IPR019772">
    <property type="entry name" value="Ferrochelatase_AS"/>
</dbReference>
<dbReference type="NCBIfam" id="TIGR00109">
    <property type="entry name" value="hemH"/>
    <property type="match status" value="1"/>
</dbReference>
<sequence>MEFMNPRYEHGAPGKTGVLLVNLGTPEAPTKTALKSYLRSFLSDPRVVEFKGPRWLWLLILNAVILNIRPKKSAEAYAGIWDELGENTGSPLLHISQLQHQALQHVLDDGYVVELAMRYGEPSIDTGLDRLQQQGARSVIILPLYPQYSATTSASIFDAVSKVYQQRRWLPDIRFISHYHDHDLYIVALAKSVVEHQQHHGKQFLLMSFHGIPQRYLHNGDPYHCECHKTGRLLAERLGLRDDEYRVSFQSIFGREPWLQPYTDATLKSLPEKGIKAVQVICPGFAADCLETLEEIAVENRDYFMAAGGESFSYIPALNDRKEHIHLLSELIKQHSRGLDKTETGFQKDTAKRHKQHPFNRDN</sequence>
<dbReference type="Gene3D" id="3.40.50.1400">
    <property type="match status" value="2"/>
</dbReference>
<evidence type="ECO:0000256" key="3">
    <source>
        <dbReference type="ARBA" id="ARBA00022723"/>
    </source>
</evidence>
<dbReference type="GO" id="GO:0006783">
    <property type="term" value="P:heme biosynthetic process"/>
    <property type="evidence" value="ECO:0007669"/>
    <property type="project" value="UniProtKB-UniRule"/>
</dbReference>
<keyword evidence="2 9" id="KW-0963">Cytoplasm</keyword>
<comment type="function">
    <text evidence="9 10">Catalyzes the ferrous insertion into protoporphyrin IX.</text>
</comment>
<dbReference type="AlphaFoldDB" id="A0A917FHG1"/>
<dbReference type="PANTHER" id="PTHR11108:SF1">
    <property type="entry name" value="FERROCHELATASE, MITOCHONDRIAL"/>
    <property type="match status" value="1"/>
</dbReference>
<keyword evidence="6 9" id="KW-0456">Lyase</keyword>
<feature type="binding site" evidence="9">
    <location>
        <position position="291"/>
    </location>
    <ligand>
        <name>Fe(2+)</name>
        <dbReference type="ChEBI" id="CHEBI:29033"/>
    </ligand>
</feature>
<evidence type="ECO:0000256" key="8">
    <source>
        <dbReference type="ARBA" id="ARBA00024536"/>
    </source>
</evidence>
<dbReference type="GO" id="GO:0004325">
    <property type="term" value="F:ferrochelatase activity"/>
    <property type="evidence" value="ECO:0007669"/>
    <property type="project" value="UniProtKB-UniRule"/>
</dbReference>
<evidence type="ECO:0000313" key="12">
    <source>
        <dbReference type="Proteomes" id="UP000605253"/>
    </source>
</evidence>
<dbReference type="HAMAP" id="MF_00323">
    <property type="entry name" value="Ferrochelatase"/>
    <property type="match status" value="1"/>
</dbReference>
<dbReference type="GO" id="GO:0005737">
    <property type="term" value="C:cytoplasm"/>
    <property type="evidence" value="ECO:0007669"/>
    <property type="project" value="UniProtKB-SubCell"/>
</dbReference>
<evidence type="ECO:0000256" key="7">
    <source>
        <dbReference type="ARBA" id="ARBA00023244"/>
    </source>
</evidence>
<gene>
    <name evidence="11" type="primary">hemH2</name>
    <name evidence="9" type="synonym">hemH</name>
    <name evidence="11" type="ORF">GCM10011365_02760</name>
</gene>
<dbReference type="CDD" id="cd00419">
    <property type="entry name" value="Ferrochelatase_C"/>
    <property type="match status" value="1"/>
</dbReference>
<keyword evidence="5 9" id="KW-0350">Heme biosynthesis</keyword>
<dbReference type="EMBL" id="BMEO01000001">
    <property type="protein sequence ID" value="GGF85182.1"/>
    <property type="molecule type" value="Genomic_DNA"/>
</dbReference>
<evidence type="ECO:0000256" key="4">
    <source>
        <dbReference type="ARBA" id="ARBA00023004"/>
    </source>
</evidence>
<dbReference type="GO" id="GO:0046872">
    <property type="term" value="F:metal ion binding"/>
    <property type="evidence" value="ECO:0007669"/>
    <property type="project" value="UniProtKB-KW"/>
</dbReference>
<dbReference type="RefSeq" id="WP_188363870.1">
    <property type="nucleotide sequence ID" value="NZ_BAABJF010000011.1"/>
</dbReference>
<evidence type="ECO:0000313" key="11">
    <source>
        <dbReference type="EMBL" id="GGF85182.1"/>
    </source>
</evidence>
<dbReference type="PROSITE" id="PS00534">
    <property type="entry name" value="FERROCHELATASE"/>
    <property type="match status" value="1"/>
</dbReference>
<evidence type="ECO:0000256" key="5">
    <source>
        <dbReference type="ARBA" id="ARBA00023133"/>
    </source>
</evidence>
<dbReference type="FunFam" id="3.40.50.1400:FF:000002">
    <property type="entry name" value="Ferrochelatase"/>
    <property type="match status" value="1"/>
</dbReference>
<feature type="binding site" evidence="9">
    <location>
        <position position="210"/>
    </location>
    <ligand>
        <name>Fe(2+)</name>
        <dbReference type="ChEBI" id="CHEBI:29033"/>
    </ligand>
</feature>
<proteinExistence type="inferred from homology"/>
<dbReference type="InterPro" id="IPR001015">
    <property type="entry name" value="Ferrochelatase"/>
</dbReference>
<dbReference type="SUPFAM" id="SSF53800">
    <property type="entry name" value="Chelatase"/>
    <property type="match status" value="1"/>
</dbReference>
<evidence type="ECO:0000256" key="9">
    <source>
        <dbReference type="HAMAP-Rule" id="MF_00323"/>
    </source>
</evidence>
<keyword evidence="3 9" id="KW-0479">Metal-binding</keyword>